<comment type="subcellular location">
    <subcellularLocation>
        <location evidence="14">Cell inner membrane</location>
        <topology evidence="14">Single-pass membrane protein</topology>
    </subcellularLocation>
    <subcellularLocation>
        <location evidence="2">Cell membrane</location>
    </subcellularLocation>
    <subcellularLocation>
        <location evidence="1">Membrane</location>
        <topology evidence="1">Single-pass membrane protein</topology>
    </subcellularLocation>
</comment>
<evidence type="ECO:0000256" key="3">
    <source>
        <dbReference type="ARBA" id="ARBA00022475"/>
    </source>
</evidence>
<evidence type="ECO:0000313" key="18">
    <source>
        <dbReference type="Proteomes" id="UP000652567"/>
    </source>
</evidence>
<dbReference type="Pfam" id="PF03717">
    <property type="entry name" value="PBP_dimer"/>
    <property type="match status" value="1"/>
</dbReference>
<comment type="cofactor">
    <cofactor evidence="14">
        <name>Zn(2+)</name>
        <dbReference type="ChEBI" id="CHEBI:29105"/>
    </cofactor>
    <text evidence="14">Binds one Zn(2+) ion per subunit.</text>
</comment>
<evidence type="ECO:0000256" key="7">
    <source>
        <dbReference type="ARBA" id="ARBA00022692"/>
    </source>
</evidence>
<keyword evidence="5 14" id="KW-0121">Carboxypeptidase</keyword>
<feature type="binding site" evidence="14">
    <location>
        <position position="390"/>
    </location>
    <ligand>
        <name>Zn(2+)</name>
        <dbReference type="ChEBI" id="CHEBI:29105"/>
    </ligand>
</feature>
<dbReference type="GO" id="GO:0071555">
    <property type="term" value="P:cell wall organization"/>
    <property type="evidence" value="ECO:0007669"/>
    <property type="project" value="UniProtKB-KW"/>
</dbReference>
<dbReference type="NCBIfam" id="TIGR03423">
    <property type="entry name" value="pbp2_mrdA"/>
    <property type="match status" value="1"/>
</dbReference>
<dbReference type="GO" id="GO:0008270">
    <property type="term" value="F:zinc ion binding"/>
    <property type="evidence" value="ECO:0007669"/>
    <property type="project" value="UniProtKB-UniRule"/>
</dbReference>
<dbReference type="Gene3D" id="3.90.1310.10">
    <property type="entry name" value="Penicillin-binding protein 2a (Domain 2)"/>
    <property type="match status" value="1"/>
</dbReference>
<evidence type="ECO:0000256" key="10">
    <source>
        <dbReference type="ARBA" id="ARBA00022984"/>
    </source>
</evidence>
<dbReference type="Gene3D" id="3.40.710.10">
    <property type="entry name" value="DD-peptidase/beta-lactamase superfamily"/>
    <property type="match status" value="1"/>
</dbReference>
<feature type="domain" description="Penicillin-binding protein transpeptidase" evidence="15">
    <location>
        <begin position="272"/>
        <end position="607"/>
    </location>
</feature>
<keyword evidence="12 14" id="KW-0472">Membrane</keyword>
<dbReference type="Pfam" id="PF00905">
    <property type="entry name" value="Transpeptidase"/>
    <property type="match status" value="1"/>
</dbReference>
<evidence type="ECO:0000256" key="4">
    <source>
        <dbReference type="ARBA" id="ARBA00022519"/>
    </source>
</evidence>
<gene>
    <name evidence="14 17" type="primary">mrdA</name>
    <name evidence="17" type="ORF">C4F51_14850</name>
</gene>
<dbReference type="GO" id="GO:0006508">
    <property type="term" value="P:proteolysis"/>
    <property type="evidence" value="ECO:0007669"/>
    <property type="project" value="UniProtKB-KW"/>
</dbReference>
<evidence type="ECO:0000256" key="9">
    <source>
        <dbReference type="ARBA" id="ARBA00022960"/>
    </source>
</evidence>
<evidence type="ECO:0000256" key="5">
    <source>
        <dbReference type="ARBA" id="ARBA00022645"/>
    </source>
</evidence>
<feature type="domain" description="Penicillin-binding protein dimerisation" evidence="16">
    <location>
        <begin position="65"/>
        <end position="239"/>
    </location>
</feature>
<dbReference type="FunFam" id="3.40.710.10:FF:000024">
    <property type="entry name" value="Penicillin-binding protein 2"/>
    <property type="match status" value="1"/>
</dbReference>
<keyword evidence="14" id="KW-0479">Metal-binding</keyword>
<evidence type="ECO:0000256" key="8">
    <source>
        <dbReference type="ARBA" id="ARBA00022801"/>
    </source>
</evidence>
<evidence type="ECO:0000259" key="16">
    <source>
        <dbReference type="Pfam" id="PF03717"/>
    </source>
</evidence>
<evidence type="ECO:0000256" key="14">
    <source>
        <dbReference type="HAMAP-Rule" id="MF_02081"/>
    </source>
</evidence>
<dbReference type="EC" id="3.4.16.4" evidence="14"/>
<dbReference type="Gene3D" id="3.30.1390.30">
    <property type="entry name" value="Penicillin-binding protein 2a, domain 3"/>
    <property type="match status" value="1"/>
</dbReference>
<evidence type="ECO:0000256" key="11">
    <source>
        <dbReference type="ARBA" id="ARBA00022989"/>
    </source>
</evidence>
<dbReference type="SUPFAM" id="SSF56519">
    <property type="entry name" value="Penicillin binding protein dimerisation domain"/>
    <property type="match status" value="1"/>
</dbReference>
<keyword evidence="11 14" id="KW-1133">Transmembrane helix</keyword>
<dbReference type="GO" id="GO:0071972">
    <property type="term" value="F:peptidoglycan L,D-transpeptidase activity"/>
    <property type="evidence" value="ECO:0007669"/>
    <property type="project" value="TreeGrafter"/>
</dbReference>
<dbReference type="InterPro" id="IPR017790">
    <property type="entry name" value="Penicillin-binding_protein_2"/>
</dbReference>
<dbReference type="GO" id="GO:0005886">
    <property type="term" value="C:plasma membrane"/>
    <property type="evidence" value="ECO:0007669"/>
    <property type="project" value="UniProtKB-SubCell"/>
</dbReference>
<feature type="active site" description="Acyl-ester intermediate" evidence="14">
    <location>
        <position position="331"/>
    </location>
</feature>
<keyword evidence="6 14" id="KW-0645">Protease</keyword>
<dbReference type="Proteomes" id="UP000652567">
    <property type="component" value="Unassembled WGS sequence"/>
</dbReference>
<feature type="binding site" evidence="14">
    <location>
        <position position="370"/>
    </location>
    <ligand>
        <name>Zn(2+)</name>
        <dbReference type="ChEBI" id="CHEBI:29105"/>
    </ligand>
</feature>
<reference evidence="17" key="1">
    <citation type="submission" date="2018-07" db="EMBL/GenBank/DDBJ databases">
        <title>Genome assembly of strain Ka43.</title>
        <authorList>
            <person name="Kukolya J."/>
            <person name="Nagy I."/>
            <person name="Horvath B."/>
            <person name="Toth A."/>
        </authorList>
    </citation>
    <scope>NUCLEOTIDE SEQUENCE</scope>
    <source>
        <strain evidence="17">KB43</strain>
    </source>
</reference>
<dbReference type="InterPro" id="IPR012338">
    <property type="entry name" value="Beta-lactam/transpept-like"/>
</dbReference>
<dbReference type="GO" id="GO:0008658">
    <property type="term" value="F:penicillin binding"/>
    <property type="evidence" value="ECO:0007669"/>
    <property type="project" value="UniProtKB-UniRule"/>
</dbReference>
<dbReference type="GO" id="GO:0009252">
    <property type="term" value="P:peptidoglycan biosynthetic process"/>
    <property type="evidence" value="ECO:0007669"/>
    <property type="project" value="UniProtKB-UniRule"/>
</dbReference>
<comment type="similarity">
    <text evidence="14">Belongs to the transpeptidase family. MrdA subfamily.</text>
</comment>
<keyword evidence="4 14" id="KW-0997">Cell inner membrane</keyword>
<proteinExistence type="inferred from homology"/>
<evidence type="ECO:0000256" key="13">
    <source>
        <dbReference type="ARBA" id="ARBA00023316"/>
    </source>
</evidence>
<keyword evidence="10 14" id="KW-0573">Peptidoglycan synthesis</keyword>
<dbReference type="HAMAP" id="MF_02081">
    <property type="entry name" value="MrdA_transpept"/>
    <property type="match status" value="1"/>
</dbReference>
<dbReference type="InterPro" id="IPR005311">
    <property type="entry name" value="PBP_dimer"/>
</dbReference>
<comment type="function">
    <text evidence="14">Catalyzes cross-linking of the peptidoglycan cell wall.</text>
</comment>
<keyword evidence="13 14" id="KW-0961">Cell wall biogenesis/degradation</keyword>
<comment type="pathway">
    <text evidence="14">Cell wall biogenesis; peptidoglycan biosynthesis.</text>
</comment>
<dbReference type="EMBL" id="PRDL01000001">
    <property type="protein sequence ID" value="MBE8718462.1"/>
    <property type="molecule type" value="Genomic_DNA"/>
</dbReference>
<dbReference type="SUPFAM" id="SSF56601">
    <property type="entry name" value="beta-lactamase/transpeptidase-like"/>
    <property type="match status" value="1"/>
</dbReference>
<dbReference type="InterPro" id="IPR050515">
    <property type="entry name" value="Beta-lactam/transpept"/>
</dbReference>
<dbReference type="InterPro" id="IPR001460">
    <property type="entry name" value="PCN-bd_Tpept"/>
</dbReference>
<keyword evidence="3 14" id="KW-1003">Cell membrane</keyword>
<keyword evidence="7 14" id="KW-0812">Transmembrane</keyword>
<evidence type="ECO:0000256" key="1">
    <source>
        <dbReference type="ARBA" id="ARBA00004167"/>
    </source>
</evidence>
<feature type="binding site" evidence="14">
    <location>
        <position position="355"/>
    </location>
    <ligand>
        <name>Zn(2+)</name>
        <dbReference type="ChEBI" id="CHEBI:29105"/>
    </ligand>
</feature>
<feature type="binding site" evidence="14">
    <location>
        <position position="376"/>
    </location>
    <ligand>
        <name>Zn(2+)</name>
        <dbReference type="ChEBI" id="CHEBI:29105"/>
    </ligand>
</feature>
<keyword evidence="14" id="KW-0862">Zinc</keyword>
<evidence type="ECO:0000313" key="17">
    <source>
        <dbReference type="EMBL" id="MBE8718462.1"/>
    </source>
</evidence>
<evidence type="ECO:0000256" key="6">
    <source>
        <dbReference type="ARBA" id="ARBA00022670"/>
    </source>
</evidence>
<dbReference type="PANTHER" id="PTHR30627">
    <property type="entry name" value="PEPTIDOGLYCAN D,D-TRANSPEPTIDASE"/>
    <property type="match status" value="1"/>
</dbReference>
<evidence type="ECO:0000259" key="15">
    <source>
        <dbReference type="Pfam" id="PF00905"/>
    </source>
</evidence>
<keyword evidence="8 14" id="KW-0378">Hydrolase</keyword>
<dbReference type="PANTHER" id="PTHR30627:SF2">
    <property type="entry name" value="PEPTIDOGLYCAN D,D-TRANSPEPTIDASE MRDA"/>
    <property type="match status" value="1"/>
</dbReference>
<accession>A0A928V560</accession>
<feature type="transmembrane region" description="Helical" evidence="14">
    <location>
        <begin position="21"/>
        <end position="40"/>
    </location>
</feature>
<comment type="catalytic activity">
    <reaction evidence="14">
        <text>Preferential cleavage: (Ac)2-L-Lys-D-Ala-|-D-Ala. Also transpeptidation of peptidyl-alanyl moieties that are N-acyl substituents of D-alanine.</text>
        <dbReference type="EC" id="3.4.16.4"/>
    </reaction>
</comment>
<protein>
    <recommendedName>
        <fullName evidence="14">Peptidoglycan D,D-transpeptidase MrdA</fullName>
        <ecNumber evidence="14">3.4.16.4</ecNumber>
    </recommendedName>
    <alternativeName>
        <fullName evidence="14">Penicillin-binding protein 2</fullName>
        <shortName evidence="14">PBP-2</shortName>
    </alternativeName>
</protein>
<dbReference type="GO" id="GO:0009002">
    <property type="term" value="F:serine-type D-Ala-D-Ala carboxypeptidase activity"/>
    <property type="evidence" value="ECO:0007669"/>
    <property type="project" value="UniProtKB-UniRule"/>
</dbReference>
<dbReference type="AlphaFoldDB" id="A0A928V560"/>
<evidence type="ECO:0000256" key="2">
    <source>
        <dbReference type="ARBA" id="ARBA00004236"/>
    </source>
</evidence>
<keyword evidence="18" id="KW-1185">Reference proteome</keyword>
<organism evidence="17 18">
    <name type="scientific">Cellvibrio polysaccharolyticus</name>
    <dbReference type="NCBI Taxonomy" id="2082724"/>
    <lineage>
        <taxon>Bacteria</taxon>
        <taxon>Pseudomonadati</taxon>
        <taxon>Pseudomonadota</taxon>
        <taxon>Gammaproteobacteria</taxon>
        <taxon>Cellvibrionales</taxon>
        <taxon>Cellvibrionaceae</taxon>
        <taxon>Cellvibrio</taxon>
    </lineage>
</organism>
<name>A0A928V560_9GAMM</name>
<dbReference type="InterPro" id="IPR036138">
    <property type="entry name" value="PBP_dimer_sf"/>
</dbReference>
<evidence type="ECO:0000256" key="12">
    <source>
        <dbReference type="ARBA" id="ARBA00023136"/>
    </source>
</evidence>
<dbReference type="GO" id="GO:0008360">
    <property type="term" value="P:regulation of cell shape"/>
    <property type="evidence" value="ECO:0007669"/>
    <property type="project" value="UniProtKB-KW"/>
</dbReference>
<comment type="caution">
    <text evidence="17">The sequence shown here is derived from an EMBL/GenBank/DDBJ whole genome shotgun (WGS) entry which is preliminary data.</text>
</comment>
<keyword evidence="9 14" id="KW-0133">Cell shape</keyword>
<sequence length="638" mass="71316">MMSESQHFKDYLREARLFQRRVLFMLLVMVLMLGGLAYRYHHLQVDLYQHYVTQSDRNRIHIQPVPPTRGLIYDRQGILLADNRPTYTLSVVVQRTTDLDKTLSLLQSLVSITDADLERFQRAIRQRRHPLEPVPLRYRLTEEEIARLAVNEYRLEGVEVDAQLVRHYPYGALFAHNIGYTGRISEADVSRFTEEQDLRYRGTHSIGKNGLENFYEDVLHGQVGSQNVETNARGRVLRVLDREDPVPGKDLHLYLDIRMQETAIAAMAGRRGAVVALDVKTGGVLAAVSLPDFDPNLFVTGIGHEDFKALNESIDRPLYNRFIQGVYPPGSTIKPMVALAGLHYGVTDARRTIYDPGTFRLPNARWVWRDWKRGGHGPAVNLKQAIAESCNTYFWDLGTRMGIDRMSEFGAYFGLGEVTGVDIPNERKGIWPSREWKRAARGESWYPGDTVNMAIGQGMVLTSPMQLAQFTATIANRGKRIRPHMVRSINEHVVEPVVEGVMEVEAHHWDSVFEAMAEVMHGARGTARRAAEGASYRMAGKSGTAQVVGIAQGARYDSAALAERNREHALFVSFAPIEDPQIAVAVIVENGEGGSSQAAPVARKMMDAYLLGHFLTPGELPGPDESAPAAGVASVRNH</sequence>